<evidence type="ECO:0000256" key="2">
    <source>
        <dbReference type="SAM" id="Phobius"/>
    </source>
</evidence>
<dbReference type="AlphaFoldDB" id="A0A1V4HWQ7"/>
<keyword evidence="4" id="KW-1185">Reference proteome</keyword>
<dbReference type="Proteomes" id="UP000189940">
    <property type="component" value="Unassembled WGS sequence"/>
</dbReference>
<evidence type="ECO:0000313" key="4">
    <source>
        <dbReference type="Proteomes" id="UP000189940"/>
    </source>
</evidence>
<keyword evidence="2" id="KW-0812">Transmembrane</keyword>
<protein>
    <submittedName>
        <fullName evidence="3">Uncharacterized protein</fullName>
    </submittedName>
</protein>
<evidence type="ECO:0000256" key="1">
    <source>
        <dbReference type="SAM" id="MobiDB-lite"/>
    </source>
</evidence>
<accession>A0A1V4HWQ7</accession>
<name>A0A1V4HWQ7_NITVU</name>
<dbReference type="EMBL" id="MWPQ01000049">
    <property type="protein sequence ID" value="OPH82309.1"/>
    <property type="molecule type" value="Genomic_DNA"/>
</dbReference>
<comment type="caution">
    <text evidence="3">The sequence shown here is derived from an EMBL/GenBank/DDBJ whole genome shotgun (WGS) entry which is preliminary data.</text>
</comment>
<keyword evidence="2" id="KW-1133">Transmembrane helix</keyword>
<reference evidence="3 4" key="1">
    <citation type="submission" date="2017-02" db="EMBL/GenBank/DDBJ databases">
        <title>Genome sequence of the nitrite-oxidizing bacterium Nitrobacter vulgaris strain Ab1.</title>
        <authorList>
            <person name="Mellbye B.L."/>
            <person name="Davis E.W."/>
            <person name="Spieck E."/>
            <person name="Chang J.H."/>
            <person name="Bottomley P.J."/>
            <person name="Sayavedra-Soto L.A."/>
        </authorList>
    </citation>
    <scope>NUCLEOTIDE SEQUENCE [LARGE SCALE GENOMIC DNA]</scope>
    <source>
        <strain evidence="3 4">Ab1</strain>
    </source>
</reference>
<proteinExistence type="predicted"/>
<keyword evidence="2" id="KW-0472">Membrane</keyword>
<gene>
    <name evidence="3" type="ORF">B2M20_13130</name>
</gene>
<organism evidence="3 4">
    <name type="scientific">Nitrobacter vulgaris</name>
    <dbReference type="NCBI Taxonomy" id="29421"/>
    <lineage>
        <taxon>Bacteria</taxon>
        <taxon>Pseudomonadati</taxon>
        <taxon>Pseudomonadota</taxon>
        <taxon>Alphaproteobacteria</taxon>
        <taxon>Hyphomicrobiales</taxon>
        <taxon>Nitrobacteraceae</taxon>
        <taxon>Nitrobacter</taxon>
    </lineage>
</organism>
<feature type="transmembrane region" description="Helical" evidence="2">
    <location>
        <begin position="196"/>
        <end position="213"/>
    </location>
</feature>
<sequence length="234" mass="26339">MEAGPGFRFRNPTPLRENQPRRRARIRYAPHMIEPAPVMASMAYDLYYLVNGERLFWRSAGHGVSLIDAGYNSAIAWRNQTGEAGRQLWTNIVSVNMPDTDSKDAVDKCRIDFRGGRFLVVTDAGINGKADRVRAPVYRDFIRTLHERLADAPEGDIRFTVGVSQTYRNAMLALGVIALLLFVVTPAVLVVDFHEWRAIGPLTAGATFIWPFWKKIGTNRPHAYDPHHPPGEPD</sequence>
<evidence type="ECO:0000313" key="3">
    <source>
        <dbReference type="EMBL" id="OPH82309.1"/>
    </source>
</evidence>
<feature type="transmembrane region" description="Helical" evidence="2">
    <location>
        <begin position="170"/>
        <end position="190"/>
    </location>
</feature>
<feature type="region of interest" description="Disordered" evidence="1">
    <location>
        <begin position="1"/>
        <end position="20"/>
    </location>
</feature>